<dbReference type="AlphaFoldDB" id="A0A223HYE9"/>
<protein>
    <submittedName>
        <fullName evidence="1">Glycosyltransferase</fullName>
    </submittedName>
</protein>
<dbReference type="InterPro" id="IPR008928">
    <property type="entry name" value="6-hairpin_glycosidase_sf"/>
</dbReference>
<evidence type="ECO:0000313" key="2">
    <source>
        <dbReference type="Proteomes" id="UP000214975"/>
    </source>
</evidence>
<name>A0A223HYE9_THETR</name>
<accession>A0A223HYE9</accession>
<dbReference type="Gene3D" id="1.50.10.20">
    <property type="match status" value="1"/>
</dbReference>
<gene>
    <name evidence="1" type="ORF">Thert_01460</name>
</gene>
<dbReference type="GO" id="GO:0016740">
    <property type="term" value="F:transferase activity"/>
    <property type="evidence" value="ECO:0007669"/>
    <property type="project" value="UniProtKB-KW"/>
</dbReference>
<dbReference type="RefSeq" id="WP_094397269.1">
    <property type="nucleotide sequence ID" value="NZ_CP016893.1"/>
</dbReference>
<keyword evidence="1" id="KW-0808">Transferase</keyword>
<dbReference type="EMBL" id="CP016893">
    <property type="protein sequence ID" value="AST57506.1"/>
    <property type="molecule type" value="Genomic_DNA"/>
</dbReference>
<proteinExistence type="predicted"/>
<organism evidence="1 2">
    <name type="scientific">Thermoanaerobacterium thermosaccharolyticum</name>
    <name type="common">Clostridium thermosaccharolyticum</name>
    <dbReference type="NCBI Taxonomy" id="1517"/>
    <lineage>
        <taxon>Bacteria</taxon>
        <taxon>Bacillati</taxon>
        <taxon>Bacillota</taxon>
        <taxon>Clostridia</taxon>
        <taxon>Thermoanaerobacterales</taxon>
        <taxon>Thermoanaerobacteraceae</taxon>
        <taxon>Thermoanaerobacterium</taxon>
    </lineage>
</organism>
<sequence>MNGKSLFNHLFILTDDTGMMQHSIGSTPNPKYGYTTDDNARAIIASAMMYEMYKEEKFLNLIKRYLSFLMYAQDEDGYFRNFMTYDRKFIDDDFSEDCFGRCMWALGYLLDSPLDDRIKLPASKLIEKSLSIIDDLKYIRGKAYTLIGLYHIYNAENKFKKDFIKGKIVNLTNDIIKWYEKNSNDDWKWFEGTVSYDNGIIPLSLLKSFIVLKDEKILDIALESLEFLDSICFRNGYFKAVGCKGWYERGKNIAEFDEQPVEAYTMALMYIDAYNVTGNEKYRERALACDDWFYGKNSKGVSLYDESSGGCSDAITDYGVNSNEGAESLISIIISHCATSELK</sequence>
<dbReference type="GO" id="GO:0005975">
    <property type="term" value="P:carbohydrate metabolic process"/>
    <property type="evidence" value="ECO:0007669"/>
    <property type="project" value="InterPro"/>
</dbReference>
<dbReference type="SUPFAM" id="SSF48208">
    <property type="entry name" value="Six-hairpin glycosidases"/>
    <property type="match status" value="2"/>
</dbReference>
<dbReference type="Proteomes" id="UP000214975">
    <property type="component" value="Chromosome"/>
</dbReference>
<evidence type="ECO:0000313" key="1">
    <source>
        <dbReference type="EMBL" id="AST57506.1"/>
    </source>
</evidence>
<reference evidence="1 2" key="1">
    <citation type="submission" date="2016-08" db="EMBL/GenBank/DDBJ databases">
        <title>A novel genetic cassette of butanologenic Thermoanaerobacterium thermosaccharolyticum that directly convert cellulose to butanol.</title>
        <authorList>
            <person name="Li T."/>
            <person name="He J."/>
        </authorList>
    </citation>
    <scope>NUCLEOTIDE SEQUENCE [LARGE SCALE GENOMIC DNA]</scope>
    <source>
        <strain evidence="1 2">TG57</strain>
    </source>
</reference>